<reference evidence="1" key="1">
    <citation type="journal article" date="2018" name="Genome Biol. Evol.">
        <title>Genomics and development of Lentinus tigrinus, a white-rot wood-decaying mushroom with dimorphic fruiting bodies.</title>
        <authorList>
            <person name="Wu B."/>
            <person name="Xu Z."/>
            <person name="Knudson A."/>
            <person name="Carlson A."/>
            <person name="Chen N."/>
            <person name="Kovaka S."/>
            <person name="LaButti K."/>
            <person name="Lipzen A."/>
            <person name="Pennachio C."/>
            <person name="Riley R."/>
            <person name="Schakwitz W."/>
            <person name="Umezawa K."/>
            <person name="Ohm R.A."/>
            <person name="Grigoriev I.V."/>
            <person name="Nagy L.G."/>
            <person name="Gibbons J."/>
            <person name="Hibbett D."/>
        </authorList>
    </citation>
    <scope>NUCLEOTIDE SEQUENCE [LARGE SCALE GENOMIC DNA]</scope>
    <source>
        <strain evidence="1">ALCF2SS1-6</strain>
    </source>
</reference>
<protein>
    <recommendedName>
        <fullName evidence="3">Protein kinase domain-containing protein</fullName>
    </recommendedName>
</protein>
<proteinExistence type="predicted"/>
<accession>A0A5C2RW07</accession>
<evidence type="ECO:0008006" key="3">
    <source>
        <dbReference type="Google" id="ProtNLM"/>
    </source>
</evidence>
<dbReference type="AlphaFoldDB" id="A0A5C2RW07"/>
<name>A0A5C2RW07_9APHY</name>
<dbReference type="Proteomes" id="UP000313359">
    <property type="component" value="Unassembled WGS sequence"/>
</dbReference>
<evidence type="ECO:0000313" key="2">
    <source>
        <dbReference type="Proteomes" id="UP000313359"/>
    </source>
</evidence>
<dbReference type="STRING" id="1328759.A0A5C2RW07"/>
<dbReference type="OrthoDB" id="2751906at2759"/>
<keyword evidence="2" id="KW-1185">Reference proteome</keyword>
<dbReference type="EMBL" id="ML122295">
    <property type="protein sequence ID" value="RPD55451.1"/>
    <property type="molecule type" value="Genomic_DNA"/>
</dbReference>
<sequence length="231" mass="25735">MTITEIKEVLSCHDAGLCRVYRATMRSEAEPDQCYEVVCKLAIGRRHFNRLSDEAAIYKKLGSSPPVGTRVPKCYGLFVGEIYDGKIAVLMLADCGEQLEVSMAHQPLTFRSQIIDHLLVLHQDAGVELGGFTEQNIVVKSNGRGEYWPTIVGFGYAHQSHTCDKFDGKIALYTPLPEVEAIGCPELWDALKKLELYIPSTFQFMGQDIPIEPRCGSRVRCTSLLGVWHVG</sequence>
<evidence type="ECO:0000313" key="1">
    <source>
        <dbReference type="EMBL" id="RPD55451.1"/>
    </source>
</evidence>
<gene>
    <name evidence="1" type="ORF">L227DRAFT_579657</name>
</gene>
<organism evidence="1 2">
    <name type="scientific">Lentinus tigrinus ALCF2SS1-6</name>
    <dbReference type="NCBI Taxonomy" id="1328759"/>
    <lineage>
        <taxon>Eukaryota</taxon>
        <taxon>Fungi</taxon>
        <taxon>Dikarya</taxon>
        <taxon>Basidiomycota</taxon>
        <taxon>Agaricomycotina</taxon>
        <taxon>Agaricomycetes</taxon>
        <taxon>Polyporales</taxon>
        <taxon>Polyporaceae</taxon>
        <taxon>Lentinus</taxon>
    </lineage>
</organism>